<dbReference type="GeneID" id="63804447"/>
<dbReference type="Proteomes" id="UP000193922">
    <property type="component" value="Unassembled WGS sequence"/>
</dbReference>
<comment type="caution">
    <text evidence="2">The sequence shown here is derived from an EMBL/GenBank/DDBJ whole genome shotgun (WGS) entry which is preliminary data.</text>
</comment>
<protein>
    <submittedName>
        <fullName evidence="2">Uncharacterized protein</fullName>
    </submittedName>
</protein>
<feature type="compositionally biased region" description="Low complexity" evidence="1">
    <location>
        <begin position="51"/>
        <end position="61"/>
    </location>
</feature>
<accession>A0A1Y1W785</accession>
<proteinExistence type="predicted"/>
<dbReference type="RefSeq" id="XP_040742828.1">
    <property type="nucleotide sequence ID" value="XM_040887799.1"/>
</dbReference>
<dbReference type="EMBL" id="MCFD01000008">
    <property type="protein sequence ID" value="ORX69096.1"/>
    <property type="molecule type" value="Genomic_DNA"/>
</dbReference>
<evidence type="ECO:0000313" key="2">
    <source>
        <dbReference type="EMBL" id="ORX69096.1"/>
    </source>
</evidence>
<evidence type="ECO:0000256" key="1">
    <source>
        <dbReference type="SAM" id="MobiDB-lite"/>
    </source>
</evidence>
<organism evidence="2 3">
    <name type="scientific">Linderina pennispora</name>
    <dbReference type="NCBI Taxonomy" id="61395"/>
    <lineage>
        <taxon>Eukaryota</taxon>
        <taxon>Fungi</taxon>
        <taxon>Fungi incertae sedis</taxon>
        <taxon>Zoopagomycota</taxon>
        <taxon>Kickxellomycotina</taxon>
        <taxon>Kickxellomycetes</taxon>
        <taxon>Kickxellales</taxon>
        <taxon>Kickxellaceae</taxon>
        <taxon>Linderina</taxon>
    </lineage>
</organism>
<reference evidence="2 3" key="1">
    <citation type="submission" date="2016-07" db="EMBL/GenBank/DDBJ databases">
        <title>Pervasive Adenine N6-methylation of Active Genes in Fungi.</title>
        <authorList>
            <consortium name="DOE Joint Genome Institute"/>
            <person name="Mondo S.J."/>
            <person name="Dannebaum R.O."/>
            <person name="Kuo R.C."/>
            <person name="Labutti K."/>
            <person name="Haridas S."/>
            <person name="Kuo A."/>
            <person name="Salamov A."/>
            <person name="Ahrendt S.R."/>
            <person name="Lipzen A."/>
            <person name="Sullivan W."/>
            <person name="Andreopoulos W.B."/>
            <person name="Clum A."/>
            <person name="Lindquist E."/>
            <person name="Daum C."/>
            <person name="Ramamoorthy G.K."/>
            <person name="Gryganskyi A."/>
            <person name="Culley D."/>
            <person name="Magnuson J.K."/>
            <person name="James T.Y."/>
            <person name="O'Malley M.A."/>
            <person name="Stajich J.E."/>
            <person name="Spatafora J.W."/>
            <person name="Visel A."/>
            <person name="Grigoriev I.V."/>
        </authorList>
    </citation>
    <scope>NUCLEOTIDE SEQUENCE [LARGE SCALE GENOMIC DNA]</scope>
    <source>
        <strain evidence="2 3">ATCC 12442</strain>
    </source>
</reference>
<gene>
    <name evidence="2" type="ORF">DL89DRAFT_268128</name>
</gene>
<dbReference type="AlphaFoldDB" id="A0A1Y1W785"/>
<keyword evidence="3" id="KW-1185">Reference proteome</keyword>
<name>A0A1Y1W785_9FUNG</name>
<evidence type="ECO:0000313" key="3">
    <source>
        <dbReference type="Proteomes" id="UP000193922"/>
    </source>
</evidence>
<feature type="compositionally biased region" description="Acidic residues" evidence="1">
    <location>
        <begin position="78"/>
        <end position="87"/>
    </location>
</feature>
<sequence length="232" mass="24852">MQDAAYAHQLAQHDMSRARSWTSGAPQPPRHAKKPSKIRNIFKLGSKKHTPPATGPQQTAPHNDVPPPVPQRRQLDSDFTESSDDDQPIQTQPPRDAAPEQPPKPAEALMAPGPNVFNLIDDSMDASSPAGNLASYAPLSPTRYSPQPPAKTPPKLTSTEMEFASAFGANDDDPFNMRAQSQPLPAANTGSASPAVDMTNPFEIAGSANTAVAVPVTSETVDETNPFRKLHH</sequence>
<feature type="compositionally biased region" description="Polar residues" evidence="1">
    <location>
        <begin position="178"/>
        <end position="192"/>
    </location>
</feature>
<feature type="region of interest" description="Disordered" evidence="1">
    <location>
        <begin position="1"/>
        <end position="201"/>
    </location>
</feature>